<keyword evidence="4" id="KW-1185">Reference proteome</keyword>
<reference evidence="3 4" key="1">
    <citation type="submission" date="2019-02" db="EMBL/GenBank/DDBJ databases">
        <title>Genomic Encyclopedia of Type Strains, Phase IV (KMG-IV): sequencing the most valuable type-strain genomes for metagenomic binning, comparative biology and taxonomic classification.</title>
        <authorList>
            <person name="Goeker M."/>
        </authorList>
    </citation>
    <scope>NUCLEOTIDE SEQUENCE [LARGE SCALE GENOMIC DNA]</scope>
    <source>
        <strain evidence="3 4">DSM 29486</strain>
    </source>
</reference>
<name>A0A4Q7PK74_9FIRM</name>
<protein>
    <submittedName>
        <fullName evidence="3">Uncharacterized protein</fullName>
    </submittedName>
</protein>
<comment type="caution">
    <text evidence="3">The sequence shown here is derived from an EMBL/GenBank/DDBJ whole genome shotgun (WGS) entry which is preliminary data.</text>
</comment>
<evidence type="ECO:0000313" key="4">
    <source>
        <dbReference type="Proteomes" id="UP000292927"/>
    </source>
</evidence>
<feature type="region of interest" description="Disordered" evidence="1">
    <location>
        <begin position="149"/>
        <end position="178"/>
    </location>
</feature>
<dbReference type="AlphaFoldDB" id="A0A4Q7PK74"/>
<keyword evidence="2" id="KW-1133">Transmembrane helix</keyword>
<sequence>MNMNQMLAASGVDTFLTVMIIILLVVAAIFVGLYFLGRKMQKRQSEQKQQMDAVAQTVSMLVIDKKKMRLKECTSLPKQVLEQTPKYLRRAKMPIVKAKVGPRVMTLMSDPQVFEQLPVKQEVKVVVSGLYITSIKSVRGGAVPAAPKKKGIFSKLRRKAQNKMNEMNQPDKKSKKKK</sequence>
<evidence type="ECO:0000256" key="1">
    <source>
        <dbReference type="SAM" id="MobiDB-lite"/>
    </source>
</evidence>
<keyword evidence="2" id="KW-0812">Transmembrane</keyword>
<dbReference type="RefSeq" id="WP_243647557.1">
    <property type="nucleotide sequence ID" value="NZ_SGXF01000003.1"/>
</dbReference>
<accession>A0A4Q7PK74</accession>
<dbReference type="EMBL" id="SGXF01000003">
    <property type="protein sequence ID" value="RZT00459.1"/>
    <property type="molecule type" value="Genomic_DNA"/>
</dbReference>
<organism evidence="3 4">
    <name type="scientific">Cuneatibacter caecimuris</name>
    <dbReference type="NCBI Taxonomy" id="1796618"/>
    <lineage>
        <taxon>Bacteria</taxon>
        <taxon>Bacillati</taxon>
        <taxon>Bacillota</taxon>
        <taxon>Clostridia</taxon>
        <taxon>Lachnospirales</taxon>
        <taxon>Lachnospiraceae</taxon>
        <taxon>Cuneatibacter</taxon>
    </lineage>
</organism>
<feature type="transmembrane region" description="Helical" evidence="2">
    <location>
        <begin position="15"/>
        <end position="36"/>
    </location>
</feature>
<gene>
    <name evidence="3" type="ORF">EV209_1770</name>
</gene>
<feature type="compositionally biased region" description="Basic residues" evidence="1">
    <location>
        <begin position="149"/>
        <end position="161"/>
    </location>
</feature>
<proteinExistence type="predicted"/>
<evidence type="ECO:0000256" key="2">
    <source>
        <dbReference type="SAM" id="Phobius"/>
    </source>
</evidence>
<keyword evidence="2" id="KW-0472">Membrane</keyword>
<evidence type="ECO:0000313" key="3">
    <source>
        <dbReference type="EMBL" id="RZT00459.1"/>
    </source>
</evidence>
<dbReference type="Proteomes" id="UP000292927">
    <property type="component" value="Unassembled WGS sequence"/>
</dbReference>